<reference evidence="2" key="1">
    <citation type="journal article" date="2016" name="Sci. Rep.">
        <title>Molecular characterization of firefly nuptial gifts: a multi-omics approach sheds light on postcopulatory sexual selection.</title>
        <authorList>
            <person name="Al-Wathiqui N."/>
            <person name="Fallon T.R."/>
            <person name="South A."/>
            <person name="Weng J.K."/>
            <person name="Lewis S.M."/>
        </authorList>
    </citation>
    <scope>NUCLEOTIDE SEQUENCE</scope>
</reference>
<feature type="region of interest" description="Disordered" evidence="1">
    <location>
        <begin position="361"/>
        <end position="382"/>
    </location>
</feature>
<accession>A0A1Y1MT79</accession>
<feature type="compositionally biased region" description="Acidic residues" evidence="1">
    <location>
        <begin position="145"/>
        <end position="154"/>
    </location>
</feature>
<sequence>MSKCYPVNYEEEYALLVEGRNPHENCGPTSSRWRRNVNLCPRSYHRSYPSGVIYCNPKFSAGSSQATLAYEGELDDSYGRGIAAYSVMVAQKYPYCLKAPDAPRLLKGSVKDERPMYCDYGNMSPRSSSNRRLYEHPQYPKESVTDDEISVEDSDSPRPILKNSKRSVRNDGKGNLQSTYSMEKMVRNLNNLNKHTLGGRKLKPEDVRMITERLRGRQHANDQYVCNRSRFLNKSYEQAAKVLKGAQTKATLGKKEEPSDSYSVTRFPYDTTKNSQLRIDHRLSRRQLAVSSDRHGHIFLGSQRLIQQVSPQFAVLNQAVCSAIPEEQPETTDLKSTEIEHPVKLQKEGSVTIEFSSTEITRKRSSQIRKGRGSIIRTSRRNRRVNKRPLAVCTYTQFVQKLIATTEATVYKDSGHLQEGQQKSNPVAPSQRSEPKPSSNSPSQQIQAKPSSVQSNPASQFSDPKPHSVKSSLKVEVSEMLTKLEEIQKLLSKNKASSKELDVVQELLDTSDRNLSSVFTSELTVSRNDAKPSKHVTYSVPIPEKDEAGSSSHNVKSHDPVSILSTQSAIMSLLSSISKKLVSNKSYDNEATDAQIFQDIFHSEEESNKKQESKIPLSKKGGARQMNSPSIASSTSTVYPLPRGNLQIPKHSAPSVVTVFPIETRVNEQPQVTKPARKRIGKVGKRYTAAEKPSDSSSDNLDEIKVRRRKQKAGSPSTTPGDSILRPSVLSSLNSALCIIIGFLFRYLKSLFIL</sequence>
<dbReference type="EMBL" id="GEZM01027928">
    <property type="protein sequence ID" value="JAV86577.1"/>
    <property type="molecule type" value="Transcribed_RNA"/>
</dbReference>
<feature type="compositionally biased region" description="Polar residues" evidence="1">
    <location>
        <begin position="625"/>
        <end position="638"/>
    </location>
</feature>
<dbReference type="AlphaFoldDB" id="A0A1Y1MT79"/>
<feature type="compositionally biased region" description="Basic residues" evidence="1">
    <location>
        <begin position="363"/>
        <end position="382"/>
    </location>
</feature>
<feature type="compositionally biased region" description="Basic residues" evidence="1">
    <location>
        <begin position="675"/>
        <end position="685"/>
    </location>
</feature>
<feature type="region of interest" description="Disordered" evidence="1">
    <location>
        <begin position="669"/>
        <end position="723"/>
    </location>
</feature>
<name>A0A1Y1MT79_PHOPY</name>
<protein>
    <submittedName>
        <fullName evidence="2">Uncharacterized protein</fullName>
    </submittedName>
</protein>
<organism evidence="2">
    <name type="scientific">Photinus pyralis</name>
    <name type="common">Common eastern firefly</name>
    <name type="synonym">Lampyris pyralis</name>
    <dbReference type="NCBI Taxonomy" id="7054"/>
    <lineage>
        <taxon>Eukaryota</taxon>
        <taxon>Metazoa</taxon>
        <taxon>Ecdysozoa</taxon>
        <taxon>Arthropoda</taxon>
        <taxon>Hexapoda</taxon>
        <taxon>Insecta</taxon>
        <taxon>Pterygota</taxon>
        <taxon>Neoptera</taxon>
        <taxon>Endopterygota</taxon>
        <taxon>Coleoptera</taxon>
        <taxon>Polyphaga</taxon>
        <taxon>Elateriformia</taxon>
        <taxon>Elateroidea</taxon>
        <taxon>Lampyridae</taxon>
        <taxon>Lampyrinae</taxon>
        <taxon>Photinus</taxon>
    </lineage>
</organism>
<evidence type="ECO:0000256" key="1">
    <source>
        <dbReference type="SAM" id="MobiDB-lite"/>
    </source>
</evidence>
<feature type="region of interest" description="Disordered" evidence="1">
    <location>
        <begin position="138"/>
        <end position="176"/>
    </location>
</feature>
<feature type="compositionally biased region" description="Polar residues" evidence="1">
    <location>
        <begin position="419"/>
        <end position="462"/>
    </location>
</feature>
<feature type="region of interest" description="Disordered" evidence="1">
    <location>
        <begin position="603"/>
        <end position="638"/>
    </location>
</feature>
<feature type="region of interest" description="Disordered" evidence="1">
    <location>
        <begin position="414"/>
        <end position="473"/>
    </location>
</feature>
<feature type="compositionally biased region" description="Basic and acidic residues" evidence="1">
    <location>
        <begin position="603"/>
        <end position="613"/>
    </location>
</feature>
<proteinExistence type="predicted"/>
<evidence type="ECO:0000313" key="2">
    <source>
        <dbReference type="EMBL" id="JAV86577.1"/>
    </source>
</evidence>